<feature type="transmembrane region" description="Helical" evidence="7">
    <location>
        <begin position="186"/>
        <end position="212"/>
    </location>
</feature>
<name>A0A6L3SUG9_9HYPH</name>
<dbReference type="Proteomes" id="UP000474159">
    <property type="component" value="Unassembled WGS sequence"/>
</dbReference>
<keyword evidence="2" id="KW-1003">Cell membrane</keyword>
<protein>
    <submittedName>
        <fullName evidence="8">YihY/virulence factor BrkB family protein</fullName>
    </submittedName>
</protein>
<reference evidence="8 9" key="1">
    <citation type="submission" date="2019-09" db="EMBL/GenBank/DDBJ databases">
        <title>YIM 48816 draft genome.</title>
        <authorList>
            <person name="Jiang L."/>
        </authorList>
    </citation>
    <scope>NUCLEOTIDE SEQUENCE [LARGE SCALE GENOMIC DNA]</scope>
    <source>
        <strain evidence="8 9">YIM 48816</strain>
    </source>
</reference>
<dbReference type="Pfam" id="PF03631">
    <property type="entry name" value="Virul_fac_BrkB"/>
    <property type="match status" value="1"/>
</dbReference>
<feature type="transmembrane region" description="Helical" evidence="7">
    <location>
        <begin position="297"/>
        <end position="320"/>
    </location>
</feature>
<dbReference type="EMBL" id="VZZK01000026">
    <property type="protein sequence ID" value="KAB1076869.1"/>
    <property type="molecule type" value="Genomic_DNA"/>
</dbReference>
<keyword evidence="5 7" id="KW-0472">Membrane</keyword>
<feature type="transmembrane region" description="Helical" evidence="7">
    <location>
        <begin position="113"/>
        <end position="136"/>
    </location>
</feature>
<dbReference type="AlphaFoldDB" id="A0A6L3SUG9"/>
<comment type="subcellular location">
    <subcellularLocation>
        <location evidence="1">Cell membrane</location>
        <topology evidence="1">Multi-pass membrane protein</topology>
    </subcellularLocation>
</comment>
<evidence type="ECO:0000256" key="4">
    <source>
        <dbReference type="ARBA" id="ARBA00022989"/>
    </source>
</evidence>
<dbReference type="GO" id="GO:0005886">
    <property type="term" value="C:plasma membrane"/>
    <property type="evidence" value="ECO:0007669"/>
    <property type="project" value="UniProtKB-SubCell"/>
</dbReference>
<keyword evidence="9" id="KW-1185">Reference proteome</keyword>
<dbReference type="PANTHER" id="PTHR30213:SF0">
    <property type="entry name" value="UPF0761 MEMBRANE PROTEIN YIHY"/>
    <property type="match status" value="1"/>
</dbReference>
<dbReference type="NCBIfam" id="TIGR00765">
    <property type="entry name" value="yihY_not_rbn"/>
    <property type="match status" value="1"/>
</dbReference>
<comment type="caution">
    <text evidence="8">The sequence shown here is derived from an EMBL/GenBank/DDBJ whole genome shotgun (WGS) entry which is preliminary data.</text>
</comment>
<feature type="transmembrane region" description="Helical" evidence="7">
    <location>
        <begin position="261"/>
        <end position="285"/>
    </location>
</feature>
<sequence length="391" mass="42164">MTTRDEIMRREALGRVDSRESRNSTVWTVALATALLGLVAMPRRRSPDPGQAAGGRSEDPRAPSPSHAGPEAQQVARTQGERGRQASTPSEIPASGWKDIGLRVFHDIGENRLVLVAAGVTFYVLLAIFPAAAALVSSYGLVADVGTINEHLASLQGVLPSGALEIVGEQVKRIAAKGDTTLGITFFTGLALSIWSANGGMKAVFDALNIVYEEREKRNFLWLNLRSLTFTAGALLFIVVALVGIVVVPVVLNTIGLSGDAWYIALLRWPVLYLVVLLGLALIYRYGPSRDAPRWRWVTWGSAIAAALWLVTSVLFSWYVSNFGKYNETYGSLGAAIGFMTWIWISTIIVLVGAEINAEMEHQTATDTTVGQPQPLGTRRAKMADTVGAAT</sequence>
<feature type="region of interest" description="Disordered" evidence="6">
    <location>
        <begin position="42"/>
        <end position="92"/>
    </location>
</feature>
<evidence type="ECO:0000256" key="7">
    <source>
        <dbReference type="SAM" id="Phobius"/>
    </source>
</evidence>
<gene>
    <name evidence="8" type="ORF">F6X53_21655</name>
</gene>
<evidence type="ECO:0000313" key="8">
    <source>
        <dbReference type="EMBL" id="KAB1076869.1"/>
    </source>
</evidence>
<evidence type="ECO:0000256" key="6">
    <source>
        <dbReference type="SAM" id="MobiDB-lite"/>
    </source>
</evidence>
<evidence type="ECO:0000256" key="1">
    <source>
        <dbReference type="ARBA" id="ARBA00004651"/>
    </source>
</evidence>
<evidence type="ECO:0000256" key="2">
    <source>
        <dbReference type="ARBA" id="ARBA00022475"/>
    </source>
</evidence>
<evidence type="ECO:0000256" key="3">
    <source>
        <dbReference type="ARBA" id="ARBA00022692"/>
    </source>
</evidence>
<evidence type="ECO:0000256" key="5">
    <source>
        <dbReference type="ARBA" id="ARBA00023136"/>
    </source>
</evidence>
<dbReference type="PANTHER" id="PTHR30213">
    <property type="entry name" value="INNER MEMBRANE PROTEIN YHJD"/>
    <property type="match status" value="1"/>
</dbReference>
<feature type="region of interest" description="Disordered" evidence="6">
    <location>
        <begin position="364"/>
        <end position="391"/>
    </location>
</feature>
<keyword evidence="4 7" id="KW-1133">Transmembrane helix</keyword>
<feature type="transmembrane region" description="Helical" evidence="7">
    <location>
        <begin position="332"/>
        <end position="354"/>
    </location>
</feature>
<dbReference type="OrthoDB" id="9781030at2"/>
<accession>A0A6L3SUG9</accession>
<keyword evidence="3 7" id="KW-0812">Transmembrane</keyword>
<evidence type="ECO:0000313" key="9">
    <source>
        <dbReference type="Proteomes" id="UP000474159"/>
    </source>
</evidence>
<organism evidence="8 9">
    <name type="scientific">Methylobacterium soli</name>
    <dbReference type="NCBI Taxonomy" id="553447"/>
    <lineage>
        <taxon>Bacteria</taxon>
        <taxon>Pseudomonadati</taxon>
        <taxon>Pseudomonadota</taxon>
        <taxon>Alphaproteobacteria</taxon>
        <taxon>Hyphomicrobiales</taxon>
        <taxon>Methylobacteriaceae</taxon>
        <taxon>Methylobacterium</taxon>
    </lineage>
</organism>
<dbReference type="InterPro" id="IPR017039">
    <property type="entry name" value="Virul_fac_BrkB"/>
</dbReference>
<proteinExistence type="predicted"/>
<feature type="transmembrane region" description="Helical" evidence="7">
    <location>
        <begin position="233"/>
        <end position="255"/>
    </location>
</feature>